<dbReference type="GO" id="GO:0030170">
    <property type="term" value="F:pyridoxal phosphate binding"/>
    <property type="evidence" value="ECO:0007669"/>
    <property type="project" value="InterPro"/>
</dbReference>
<dbReference type="SUPFAM" id="SSF141673">
    <property type="entry name" value="MOSC N-terminal domain-like"/>
    <property type="match status" value="1"/>
</dbReference>
<feature type="region of interest" description="Disordered" evidence="1">
    <location>
        <begin position="1"/>
        <end position="31"/>
    </location>
</feature>
<proteinExistence type="predicted"/>
<protein>
    <recommendedName>
        <fullName evidence="2">MOSC domain-containing protein</fullName>
    </recommendedName>
</protein>
<dbReference type="SUPFAM" id="SSF50800">
    <property type="entry name" value="PK beta-barrel domain-like"/>
    <property type="match status" value="1"/>
</dbReference>
<dbReference type="GO" id="GO:0003824">
    <property type="term" value="F:catalytic activity"/>
    <property type="evidence" value="ECO:0007669"/>
    <property type="project" value="InterPro"/>
</dbReference>
<dbReference type="Pfam" id="PF03476">
    <property type="entry name" value="MOSC_N"/>
    <property type="match status" value="1"/>
</dbReference>
<gene>
    <name evidence="3" type="ORF">SDC9_130425</name>
</gene>
<dbReference type="InterPro" id="IPR005302">
    <property type="entry name" value="MoCF_Sase_C"/>
</dbReference>
<dbReference type="InterPro" id="IPR005303">
    <property type="entry name" value="MOCOS_middle"/>
</dbReference>
<feature type="domain" description="MOSC" evidence="2">
    <location>
        <begin position="209"/>
        <end position="368"/>
    </location>
</feature>
<organism evidence="3">
    <name type="scientific">bioreactor metagenome</name>
    <dbReference type="NCBI Taxonomy" id="1076179"/>
    <lineage>
        <taxon>unclassified sequences</taxon>
        <taxon>metagenomes</taxon>
        <taxon>ecological metagenomes</taxon>
    </lineage>
</organism>
<dbReference type="PROSITE" id="PS51340">
    <property type="entry name" value="MOSC"/>
    <property type="match status" value="1"/>
</dbReference>
<evidence type="ECO:0000256" key="1">
    <source>
        <dbReference type="SAM" id="MobiDB-lite"/>
    </source>
</evidence>
<dbReference type="GO" id="GO:0030151">
    <property type="term" value="F:molybdenum ion binding"/>
    <property type="evidence" value="ECO:0007669"/>
    <property type="project" value="InterPro"/>
</dbReference>
<dbReference type="AlphaFoldDB" id="A0A645D2H6"/>
<dbReference type="PANTHER" id="PTHR14237">
    <property type="entry name" value="MOLYBDOPTERIN COFACTOR SULFURASE MOSC"/>
    <property type="match status" value="1"/>
</dbReference>
<evidence type="ECO:0000259" key="2">
    <source>
        <dbReference type="PROSITE" id="PS51340"/>
    </source>
</evidence>
<reference evidence="3" key="1">
    <citation type="submission" date="2019-08" db="EMBL/GenBank/DDBJ databases">
        <authorList>
            <person name="Kucharzyk K."/>
            <person name="Murdoch R.W."/>
            <person name="Higgins S."/>
            <person name="Loffler F."/>
        </authorList>
    </citation>
    <scope>NUCLEOTIDE SEQUENCE</scope>
</reference>
<comment type="caution">
    <text evidence="3">The sequence shown here is derived from an EMBL/GenBank/DDBJ whole genome shotgun (WGS) entry which is preliminary data.</text>
</comment>
<name>A0A645D2H6_9ZZZZ</name>
<accession>A0A645D2H6</accession>
<dbReference type="Pfam" id="PF03473">
    <property type="entry name" value="MOSC"/>
    <property type="match status" value="1"/>
</dbReference>
<evidence type="ECO:0000313" key="3">
    <source>
        <dbReference type="EMBL" id="MPM83361.1"/>
    </source>
</evidence>
<dbReference type="PANTHER" id="PTHR14237:SF19">
    <property type="entry name" value="MITOCHONDRIAL AMIDOXIME REDUCING COMPONENT 1"/>
    <property type="match status" value="1"/>
</dbReference>
<feature type="compositionally biased region" description="Basic residues" evidence="1">
    <location>
        <begin position="1"/>
        <end position="10"/>
    </location>
</feature>
<sequence>MRGRVRVRRVHQSDGKPLARQQQGQGAAHNARAANTYVKSLRHEGIVGGPGIPAPKRATIPSRQRAPTGCARAVIPELTPMSFDADYDLAGTIHSLFIYPIKSCKGIAVQQALLTASGLQWDRAWMVTDPEGALRTQRELPRMVLIQPAFDGDALVLTAPDMPTLRLPTAVPPAANSATSARVWKDTVEARDMGDEAAQWFSQFLGAPCRLVRFNPDYRRIVDRAWTGDVEAITQFADGFPMLVTSTASVDELNHRLAAAGEATVDVRRVRPNIVIDGVEPHDEDRIDALYIDAGAEAVELKMAKPCSRCPMPDVNPDNAAVGTQVNGMLRQYRQDPRVNGALTFGMNAITLQGEGQVLAVGQRIAADLSFD</sequence>
<dbReference type="InterPro" id="IPR011037">
    <property type="entry name" value="Pyrv_Knase-like_insert_dom_sf"/>
</dbReference>
<dbReference type="EMBL" id="VSSQ01032175">
    <property type="protein sequence ID" value="MPM83361.1"/>
    <property type="molecule type" value="Genomic_DNA"/>
</dbReference>